<dbReference type="RefSeq" id="WP_127085209.1">
    <property type="nucleotide sequence ID" value="NZ_RSCL01000021.1"/>
</dbReference>
<dbReference type="InterPro" id="IPR029063">
    <property type="entry name" value="SAM-dependent_MTases_sf"/>
</dbReference>
<protein>
    <recommendedName>
        <fullName evidence="3">Methyltransferase</fullName>
    </recommendedName>
</protein>
<reference evidence="1" key="1">
    <citation type="submission" date="2018-12" db="EMBL/GenBank/DDBJ databases">
        <authorList>
            <person name="Will S."/>
            <person name="Neumann-Schaal M."/>
            <person name="Henke P."/>
        </authorList>
    </citation>
    <scope>NUCLEOTIDE SEQUENCE</scope>
    <source>
        <strain evidence="1">PCC 7102</strain>
    </source>
</reference>
<comment type="caution">
    <text evidence="1">The sequence shown here is derived from an EMBL/GenBank/DDBJ whole genome shotgun (WGS) entry which is preliminary data.</text>
</comment>
<dbReference type="EMBL" id="RSCL01000021">
    <property type="protein sequence ID" value="RUT01081.1"/>
    <property type="molecule type" value="Genomic_DNA"/>
</dbReference>
<dbReference type="GO" id="GO:0008168">
    <property type="term" value="F:methyltransferase activity"/>
    <property type="evidence" value="ECO:0007669"/>
    <property type="project" value="InterPro"/>
</dbReference>
<dbReference type="OrthoDB" id="420449at2"/>
<gene>
    <name evidence="1" type="ORF">DSM106972_070870</name>
</gene>
<evidence type="ECO:0000313" key="1">
    <source>
        <dbReference type="EMBL" id="RUT01081.1"/>
    </source>
</evidence>
<proteinExistence type="predicted"/>
<dbReference type="GO" id="GO:0032259">
    <property type="term" value="P:methylation"/>
    <property type="evidence" value="ECO:0007669"/>
    <property type="project" value="InterPro"/>
</dbReference>
<evidence type="ECO:0008006" key="3">
    <source>
        <dbReference type="Google" id="ProtNLM"/>
    </source>
</evidence>
<dbReference type="SUPFAM" id="SSF53335">
    <property type="entry name" value="S-adenosyl-L-methionine-dependent methyltransferases"/>
    <property type="match status" value="1"/>
</dbReference>
<reference evidence="1" key="2">
    <citation type="journal article" date="2019" name="Genome Biol. Evol.">
        <title>Day and night: Metabolic profiles and evolutionary relationships of six axenic non-marine cyanobacteria.</title>
        <authorList>
            <person name="Will S.E."/>
            <person name="Henke P."/>
            <person name="Boedeker C."/>
            <person name="Huang S."/>
            <person name="Brinkmann H."/>
            <person name="Rohde M."/>
            <person name="Jarek M."/>
            <person name="Friedl T."/>
            <person name="Seufert S."/>
            <person name="Schumacher M."/>
            <person name="Overmann J."/>
            <person name="Neumann-Schaal M."/>
            <person name="Petersen J."/>
        </authorList>
    </citation>
    <scope>NUCLEOTIDE SEQUENCE [LARGE SCALE GENOMIC DNA]</scope>
    <source>
        <strain evidence="1">PCC 7102</strain>
    </source>
</reference>
<dbReference type="Gene3D" id="3.40.50.150">
    <property type="entry name" value="Vaccinia Virus protein VP39"/>
    <property type="match status" value="1"/>
</dbReference>
<evidence type="ECO:0000313" key="2">
    <source>
        <dbReference type="Proteomes" id="UP000271624"/>
    </source>
</evidence>
<name>A0A433V4V4_9CYAN</name>
<dbReference type="InterPro" id="IPR002052">
    <property type="entry name" value="DNA_methylase_N6_adenine_CS"/>
</dbReference>
<sequence length="231" mass="26011">MKDIFYCPEESNFYSNCLENFVLRNRQNFKYIVEFGSGDGSPVICSLLRNKFAGLIHGFELNTDAWKVANLTIDEYSLTDKYIIDNSSLFESNQSQSECLVSNPPYLPAPDEDIYMPLLFGGTDGAAITNKLLTLGYENVLVLVSSYSNPISTIEQAKANGYSVNKFTVLPIEFGYYSSEPKVKNHIEEMRSNKMAFYSGDYYFLAGVLFTKQEESNVDLSKELSQVLTGI</sequence>
<accession>A0A433V4V4</accession>
<dbReference type="Proteomes" id="UP000271624">
    <property type="component" value="Unassembled WGS sequence"/>
</dbReference>
<dbReference type="PROSITE" id="PS00092">
    <property type="entry name" value="N6_MTASE"/>
    <property type="match status" value="1"/>
</dbReference>
<organism evidence="1 2">
    <name type="scientific">Dulcicalothrix desertica PCC 7102</name>
    <dbReference type="NCBI Taxonomy" id="232991"/>
    <lineage>
        <taxon>Bacteria</taxon>
        <taxon>Bacillati</taxon>
        <taxon>Cyanobacteriota</taxon>
        <taxon>Cyanophyceae</taxon>
        <taxon>Nostocales</taxon>
        <taxon>Calotrichaceae</taxon>
        <taxon>Dulcicalothrix</taxon>
    </lineage>
</organism>
<keyword evidence="2" id="KW-1185">Reference proteome</keyword>
<dbReference type="AlphaFoldDB" id="A0A433V4V4"/>
<dbReference type="GO" id="GO:0003676">
    <property type="term" value="F:nucleic acid binding"/>
    <property type="evidence" value="ECO:0007669"/>
    <property type="project" value="InterPro"/>
</dbReference>